<protein>
    <submittedName>
        <fullName evidence="1">Uncharacterized protein</fullName>
    </submittedName>
</protein>
<reference evidence="1 2" key="1">
    <citation type="submission" date="2017-09" db="EMBL/GenBank/DDBJ databases">
        <title>The draft genome sequences of Marinobacter guineae M3B.</title>
        <authorList>
            <person name="Cao J."/>
        </authorList>
    </citation>
    <scope>NUCLEOTIDE SEQUENCE [LARGE SCALE GENOMIC DNA]</scope>
    <source>
        <strain evidence="1 2">M3B</strain>
    </source>
</reference>
<accession>A0A2G1VCV2</accession>
<gene>
    <name evidence="1" type="ORF">CLH62_17005</name>
</gene>
<keyword evidence="2" id="KW-1185">Reference proteome</keyword>
<dbReference type="Proteomes" id="UP000229044">
    <property type="component" value="Unassembled WGS sequence"/>
</dbReference>
<evidence type="ECO:0000313" key="1">
    <source>
        <dbReference type="EMBL" id="PHQ24588.1"/>
    </source>
</evidence>
<dbReference type="OrthoDB" id="7107788at2"/>
<evidence type="ECO:0000313" key="2">
    <source>
        <dbReference type="Proteomes" id="UP000229044"/>
    </source>
</evidence>
<sequence>MKGQVLAALKNSNWDYRTVAGIAKELKIPKYVVVEVIRENRDKVLISAMKSPKGEELYALKNKKSKLQDYWSSFRSMTAQKYG</sequence>
<dbReference type="RefSeq" id="WP_099619365.1">
    <property type="nucleotide sequence ID" value="NZ_KZ319341.1"/>
</dbReference>
<comment type="caution">
    <text evidence="1">The sequence shown here is derived from an EMBL/GenBank/DDBJ whole genome shotgun (WGS) entry which is preliminary data.</text>
</comment>
<dbReference type="AlphaFoldDB" id="A0A2G1VCV2"/>
<organism evidence="1 2">
    <name type="scientific">Marinobacter guineae</name>
    <dbReference type="NCBI Taxonomy" id="432303"/>
    <lineage>
        <taxon>Bacteria</taxon>
        <taxon>Pseudomonadati</taxon>
        <taxon>Pseudomonadota</taxon>
        <taxon>Gammaproteobacteria</taxon>
        <taxon>Pseudomonadales</taxon>
        <taxon>Marinobacteraceae</taxon>
        <taxon>Marinobacter</taxon>
    </lineage>
</organism>
<proteinExistence type="predicted"/>
<dbReference type="EMBL" id="NTFI01000005">
    <property type="protein sequence ID" value="PHQ24588.1"/>
    <property type="molecule type" value="Genomic_DNA"/>
</dbReference>
<name>A0A2G1VCV2_9GAMM</name>